<dbReference type="Pfam" id="PF16113">
    <property type="entry name" value="ECH_2"/>
    <property type="match status" value="1"/>
</dbReference>
<dbReference type="Proteomes" id="UP000249324">
    <property type="component" value="Unassembled WGS sequence"/>
</dbReference>
<dbReference type="STRING" id="1111738.GCA_000427905_00345"/>
<dbReference type="PANTHER" id="PTHR43176:SF3">
    <property type="entry name" value="3-HYDROXYISOBUTYRYL-COA HYDROLASE, MITOCHONDRIAL"/>
    <property type="match status" value="1"/>
</dbReference>
<feature type="domain" description="Enoyl-CoA hydratase/isomerase" evidence="4">
    <location>
        <begin position="17"/>
        <end position="325"/>
    </location>
</feature>
<name>A0A2W4JQX7_9PSEU</name>
<reference evidence="6" key="1">
    <citation type="submission" date="2018-05" db="EMBL/GenBank/DDBJ databases">
        <authorList>
            <person name="Lanie J.A."/>
            <person name="Ng W.-L."/>
            <person name="Kazmierczak K.M."/>
            <person name="Andrzejewski T.M."/>
            <person name="Davidsen T.M."/>
            <person name="Wayne K.J."/>
            <person name="Tettelin H."/>
            <person name="Glass J.I."/>
            <person name="Rusch D."/>
            <person name="Podicherti R."/>
            <person name="Tsui H.-C.T."/>
            <person name="Winkler M.E."/>
        </authorList>
    </citation>
    <scope>NUCLEOTIDE SEQUENCE</scope>
    <source>
        <strain evidence="6">ZC4RG45</strain>
    </source>
</reference>
<dbReference type="SUPFAM" id="SSF52096">
    <property type="entry name" value="ClpP/crotonase"/>
    <property type="match status" value="1"/>
</dbReference>
<evidence type="ECO:0000256" key="2">
    <source>
        <dbReference type="ARBA" id="ARBA00011915"/>
    </source>
</evidence>
<comment type="catalytic activity">
    <reaction evidence="1">
        <text>3-hydroxy-2-methylpropanoyl-CoA + H2O = 3-hydroxy-2-methylpropanoate + CoA + H(+)</text>
        <dbReference type="Rhea" id="RHEA:20888"/>
        <dbReference type="ChEBI" id="CHEBI:11805"/>
        <dbReference type="ChEBI" id="CHEBI:15377"/>
        <dbReference type="ChEBI" id="CHEBI:15378"/>
        <dbReference type="ChEBI" id="CHEBI:57287"/>
        <dbReference type="ChEBI" id="CHEBI:57340"/>
        <dbReference type="EC" id="3.1.2.4"/>
    </reaction>
</comment>
<reference evidence="5 7" key="3">
    <citation type="journal article" date="2021" name="BMC Genomics">
        <title>Genome-resolved metagenome and metatranscriptome analyses of thermophilic composting reveal key bacterial players and their metabolic interactions.</title>
        <authorList>
            <person name="Braga L.P.P."/>
            <person name="Pereira R.V."/>
            <person name="Martins L.F."/>
            <person name="Moura L.M.S."/>
            <person name="Sanchez F.B."/>
            <person name="Patane J.S.L."/>
            <person name="da Silva A.M."/>
            <person name="Setubal J.C."/>
        </authorList>
    </citation>
    <scope>NUCLEOTIDE SEQUENCE [LARGE SCALE GENOMIC DNA]</scope>
    <source>
        <strain evidence="5">ZC4RG45</strain>
    </source>
</reference>
<evidence type="ECO:0000256" key="3">
    <source>
        <dbReference type="ARBA" id="ARBA00022801"/>
    </source>
</evidence>
<dbReference type="Gene3D" id="3.90.226.10">
    <property type="entry name" value="2-enoyl-CoA Hydratase, Chain A, domain 1"/>
    <property type="match status" value="1"/>
</dbReference>
<dbReference type="EMBL" id="QGUI01000060">
    <property type="protein sequence ID" value="PZN00792.1"/>
    <property type="molecule type" value="Genomic_DNA"/>
</dbReference>
<dbReference type="EC" id="3.1.2.4" evidence="2"/>
<reference evidence="5" key="2">
    <citation type="submission" date="2018-05" db="EMBL/GenBank/DDBJ databases">
        <authorList>
            <person name="Moura L."/>
            <person name="Setubal J.C."/>
        </authorList>
    </citation>
    <scope>NUCLEOTIDE SEQUENCE</scope>
    <source>
        <strain evidence="5">ZC4RG45</strain>
    </source>
</reference>
<dbReference type="AlphaFoldDB" id="A0A2W4JQX7"/>
<dbReference type="GO" id="GO:0006574">
    <property type="term" value="P:L-valine catabolic process"/>
    <property type="evidence" value="ECO:0007669"/>
    <property type="project" value="TreeGrafter"/>
</dbReference>
<evidence type="ECO:0000313" key="5">
    <source>
        <dbReference type="EMBL" id="MFO7190648.1"/>
    </source>
</evidence>
<sequence length="342" mass="37525">MAEHIDGVRFARDGGVARIRLHRPQARNAVNLPMIMAIRRALEEWRDEPLRVITVESAVDGVFCAGGDIRRVRQNSLEGDPRASDEFFATEYRVNEMLASYPIPVVALIDGVCMGGGLGLSVHGPFRVVTERAVLAMPETAIGFFPDVGASYFLSRLPGGLGLYLGLTGARLSPADALDVGLATHYVKAADLHAVRQALAEEAGPVDAVLRRHVSRPEPSGLARHRDTIDAVFGDVTDLDEVFRRLRHDGSAWARRTLATLEAMSPQSLALTFDLLLWGRQRSLRECLDAERAAARRVVTSPDFLEGVRAVLVDKDRSPRWAASEYLGTGRDGVVRWVVDRS</sequence>
<dbReference type="InterPro" id="IPR032259">
    <property type="entry name" value="HIBYL-CoA-H"/>
</dbReference>
<dbReference type="InterPro" id="IPR029045">
    <property type="entry name" value="ClpP/crotonase-like_dom_sf"/>
</dbReference>
<dbReference type="GO" id="GO:0003860">
    <property type="term" value="F:3-hydroxyisobutyryl-CoA hydrolase activity"/>
    <property type="evidence" value="ECO:0007669"/>
    <property type="project" value="UniProtKB-EC"/>
</dbReference>
<evidence type="ECO:0000259" key="4">
    <source>
        <dbReference type="Pfam" id="PF16113"/>
    </source>
</evidence>
<comment type="caution">
    <text evidence="6">The sequence shown here is derived from an EMBL/GenBank/DDBJ whole genome shotgun (WGS) entry which is preliminary data.</text>
</comment>
<protein>
    <recommendedName>
        <fullName evidence="2">3-hydroxyisobutyryl-CoA hydrolase</fullName>
        <ecNumber evidence="2">3.1.2.4</ecNumber>
    </recommendedName>
</protein>
<dbReference type="InterPro" id="IPR045004">
    <property type="entry name" value="ECH_dom"/>
</dbReference>
<reference evidence="5" key="4">
    <citation type="submission" date="2023-08" db="EMBL/GenBank/DDBJ databases">
        <authorList>
            <person name="Guima S.E.S."/>
            <person name="Martins L.F."/>
            <person name="Silva A.M."/>
            <person name="Setubal J.C."/>
        </authorList>
    </citation>
    <scope>NUCLEOTIDE SEQUENCE</scope>
    <source>
        <strain evidence="5">ZC4RG45</strain>
    </source>
</reference>
<dbReference type="GO" id="GO:0016853">
    <property type="term" value="F:isomerase activity"/>
    <property type="evidence" value="ECO:0007669"/>
    <property type="project" value="UniProtKB-KW"/>
</dbReference>
<dbReference type="EMBL" id="QGUI02000001">
    <property type="protein sequence ID" value="MFO7190648.1"/>
    <property type="molecule type" value="Genomic_DNA"/>
</dbReference>
<organism evidence="6">
    <name type="scientific">Thermocrispum agreste</name>
    <dbReference type="NCBI Taxonomy" id="37925"/>
    <lineage>
        <taxon>Bacteria</taxon>
        <taxon>Bacillati</taxon>
        <taxon>Actinomycetota</taxon>
        <taxon>Actinomycetes</taxon>
        <taxon>Pseudonocardiales</taxon>
        <taxon>Pseudonocardiaceae</taxon>
        <taxon>Thermocrispum</taxon>
    </lineage>
</organism>
<accession>A0A2W4JQX7</accession>
<keyword evidence="3 5" id="KW-0378">Hydrolase</keyword>
<dbReference type="NCBIfam" id="NF004127">
    <property type="entry name" value="PRK05617.1"/>
    <property type="match status" value="1"/>
</dbReference>
<proteinExistence type="predicted"/>
<dbReference type="PANTHER" id="PTHR43176">
    <property type="entry name" value="3-HYDROXYISOBUTYRYL-COA HYDROLASE-RELATED"/>
    <property type="match status" value="1"/>
</dbReference>
<dbReference type="CDD" id="cd06558">
    <property type="entry name" value="crotonase-like"/>
    <property type="match status" value="1"/>
</dbReference>
<keyword evidence="6" id="KW-0413">Isomerase</keyword>
<evidence type="ECO:0000313" key="6">
    <source>
        <dbReference type="EMBL" id="PZN00792.1"/>
    </source>
</evidence>
<evidence type="ECO:0000313" key="7">
    <source>
        <dbReference type="Proteomes" id="UP000249324"/>
    </source>
</evidence>
<gene>
    <name evidence="5" type="ORF">DIU77_000170</name>
    <name evidence="6" type="ORF">DIU77_02670</name>
</gene>
<evidence type="ECO:0000256" key="1">
    <source>
        <dbReference type="ARBA" id="ARBA00001709"/>
    </source>
</evidence>